<dbReference type="Pfam" id="PF23562">
    <property type="entry name" value="AMP-binding_C_3"/>
    <property type="match status" value="1"/>
</dbReference>
<dbReference type="InterPro" id="IPR000873">
    <property type="entry name" value="AMP-dep_synth/lig_dom"/>
</dbReference>
<dbReference type="InterPro" id="IPR036291">
    <property type="entry name" value="NAD(P)-bd_dom_sf"/>
</dbReference>
<dbReference type="PANTHER" id="PTHR43439:SF2">
    <property type="entry name" value="ENZYME, PUTATIVE (JCVI)-RELATED"/>
    <property type="match status" value="1"/>
</dbReference>
<reference evidence="6 7" key="1">
    <citation type="journal article" date="2018" name="Sci. Rep.">
        <title>Comparative genomics provides insights into the lifestyle and reveals functional heterogeneity of dark septate endophytic fungi.</title>
        <authorList>
            <person name="Knapp D.G."/>
            <person name="Nemeth J.B."/>
            <person name="Barry K."/>
            <person name="Hainaut M."/>
            <person name="Henrissat B."/>
            <person name="Johnson J."/>
            <person name="Kuo A."/>
            <person name="Lim J.H.P."/>
            <person name="Lipzen A."/>
            <person name="Nolan M."/>
            <person name="Ohm R.A."/>
            <person name="Tamas L."/>
            <person name="Grigoriev I.V."/>
            <person name="Spatafora J.W."/>
            <person name="Nagy L.G."/>
            <person name="Kovacs G.M."/>
        </authorList>
    </citation>
    <scope>NUCLEOTIDE SEQUENCE [LARGE SCALE GENOMIC DNA]</scope>
    <source>
        <strain evidence="6 7">DSE2036</strain>
    </source>
</reference>
<evidence type="ECO:0000313" key="7">
    <source>
        <dbReference type="Proteomes" id="UP000244855"/>
    </source>
</evidence>
<organism evidence="6 7">
    <name type="scientific">Periconia macrospinosa</name>
    <dbReference type="NCBI Taxonomy" id="97972"/>
    <lineage>
        <taxon>Eukaryota</taxon>
        <taxon>Fungi</taxon>
        <taxon>Dikarya</taxon>
        <taxon>Ascomycota</taxon>
        <taxon>Pezizomycotina</taxon>
        <taxon>Dothideomycetes</taxon>
        <taxon>Pleosporomycetidae</taxon>
        <taxon>Pleosporales</taxon>
        <taxon>Massarineae</taxon>
        <taxon>Periconiaceae</taxon>
        <taxon>Periconia</taxon>
    </lineage>
</organism>
<dbReference type="OrthoDB" id="429813at2759"/>
<dbReference type="InterPro" id="IPR042099">
    <property type="entry name" value="ANL_N_sf"/>
</dbReference>
<evidence type="ECO:0000313" key="6">
    <source>
        <dbReference type="EMBL" id="PVI03043.1"/>
    </source>
</evidence>
<dbReference type="Pfam" id="PF00501">
    <property type="entry name" value="AMP-binding"/>
    <property type="match status" value="1"/>
</dbReference>
<evidence type="ECO:0000259" key="4">
    <source>
        <dbReference type="Pfam" id="PF00501"/>
    </source>
</evidence>
<evidence type="ECO:0000256" key="2">
    <source>
        <dbReference type="ARBA" id="ARBA00022553"/>
    </source>
</evidence>
<dbReference type="PANTHER" id="PTHR43439">
    <property type="entry name" value="PHENYLACETATE-COENZYME A LIGASE"/>
    <property type="match status" value="1"/>
</dbReference>
<proteinExistence type="predicted"/>
<evidence type="ECO:0000256" key="1">
    <source>
        <dbReference type="ARBA" id="ARBA00022450"/>
    </source>
</evidence>
<name>A0A2V1DXH1_9PLEO</name>
<dbReference type="PROSITE" id="PS00455">
    <property type="entry name" value="AMP_BINDING"/>
    <property type="match status" value="1"/>
</dbReference>
<sequence>MGSLYENFNTPVFDASLAPPPDATIKTAYHLVNFNARKNAYHEFCLQAEKLPGSDQISLVSITHSDFERAIVACQSWILGNIASTRYSGGDGTSLNKPVALLIESDVSILIYMWALFGLGVPVLLLSIRLSPEALRHLLSEVKAQSIIASPRLQGLANEVVSGWYFENPEPAIYLRESYQFFLNSTTTESSSPPHSNAWPKSSYGGDSDRDVLILHSSGTTGLPKPIRQSHRYILNYGQCHDSPDQKTAVGRTVSTLPLFHGFGLLAPLLSLTIGKTFVIPPPNVIPSATIVTALLKSSSARSLITVPSIIEEIHNLPNNEGTGILSKLDFVGCGGGMLKPNLGNTLARSGAKIVNSYGCTEAGPLSVMYKPGEDHDWRYFKLRPDMPIQIHHALDPTPQIRLTVKIPGWDDEFELQDFFEQSHEQANRKGIYLRPLERTDSVIVLKNGEKVSPYVLESLLSARDDIKGALVVGTGYFQLGLIIEPTEAAKKIPTDEFKTLIWETITQASLSIDAHARITSPDAIVVLKGDEEMKRSDKGAILPRDTMKKYDNEIKDMYSRLEGLGDSSSQINLFEGDIETNLKNLLMGHVWRPEQTKDQVSTEDLFELGMDSLQSVQLRRLIFSSVAASEGVKVAEQLVPGTFIYANPSLSKMAEKLRNRCSEKISIQSRDQILAEYLREHGNFESVEEETGPNSETNLGTGAVVLLTGSTGQLGTHILSILIQNKSVDSIICLNRPSSFQDGYARQVQCSELKGAPFPLSVQDPKVKFIETKTNRLMFGLEPSDFRSLASSVTHIIHAAWPMDFNRHLPSFTSQFKIIKDLASLPRYRKSLPGQNDFAVRFLFVSSISVIGSHSNAKLGKPIPEESFNSFDNTVGLGYAEAKLVCENLVQKFTEQNLFQGSVVRMGQIAGSKKNGFWNAEEHFPTMIKASMSIGALPELSNSFSWIPVEDAAATVVDILFSKDKTFRQVYHVENPIRQPWGTVLNIASSKFRLPIKPYKEWLELLRAHYAEGNENSKVDGQDKETYSVVALLEFFENVFPTMSDRGLVMSTQHAQLASSSLAACGAVPEDLIQKYLDAWVAAEKAGHPLPARASDEKGKKGDDDLNN</sequence>
<dbReference type="SUPFAM" id="SSF51735">
    <property type="entry name" value="NAD(P)-binding Rossmann-fold domains"/>
    <property type="match status" value="1"/>
</dbReference>
<dbReference type="Proteomes" id="UP000244855">
    <property type="component" value="Unassembled WGS sequence"/>
</dbReference>
<dbReference type="InterPro" id="IPR051414">
    <property type="entry name" value="Adenylate-forming_Reductase"/>
</dbReference>
<protein>
    <submittedName>
        <fullName evidence="6">Acetyl-CoA synthetase-like protein</fullName>
    </submittedName>
</protein>
<evidence type="ECO:0000259" key="5">
    <source>
        <dbReference type="Pfam" id="PF07993"/>
    </source>
</evidence>
<keyword evidence="1" id="KW-0596">Phosphopantetheine</keyword>
<dbReference type="PROSITE" id="PS00012">
    <property type="entry name" value="PHOSPHOPANTETHEINE"/>
    <property type="match status" value="1"/>
</dbReference>
<dbReference type="Gene3D" id="3.40.50.720">
    <property type="entry name" value="NAD(P)-binding Rossmann-like Domain"/>
    <property type="match status" value="1"/>
</dbReference>
<feature type="region of interest" description="Disordered" evidence="3">
    <location>
        <begin position="1089"/>
        <end position="1109"/>
    </location>
</feature>
<feature type="compositionally biased region" description="Basic and acidic residues" evidence="3">
    <location>
        <begin position="1095"/>
        <end position="1109"/>
    </location>
</feature>
<dbReference type="InterPro" id="IPR013120">
    <property type="entry name" value="FAR_NAD-bd"/>
</dbReference>
<dbReference type="EMBL" id="KZ805336">
    <property type="protein sequence ID" value="PVI03043.1"/>
    <property type="molecule type" value="Genomic_DNA"/>
</dbReference>
<keyword evidence="2" id="KW-0597">Phosphoprotein</keyword>
<dbReference type="InterPro" id="IPR006162">
    <property type="entry name" value="Ppantetheine_attach_site"/>
</dbReference>
<dbReference type="SUPFAM" id="SSF56801">
    <property type="entry name" value="Acetyl-CoA synthetase-like"/>
    <property type="match status" value="1"/>
</dbReference>
<dbReference type="Gene3D" id="3.40.50.12780">
    <property type="entry name" value="N-terminal domain of ligase-like"/>
    <property type="match status" value="1"/>
</dbReference>
<keyword evidence="7" id="KW-1185">Reference proteome</keyword>
<dbReference type="STRING" id="97972.A0A2V1DXH1"/>
<dbReference type="InterPro" id="IPR020845">
    <property type="entry name" value="AMP-binding_CS"/>
</dbReference>
<accession>A0A2V1DXH1</accession>
<evidence type="ECO:0000256" key="3">
    <source>
        <dbReference type="SAM" id="MobiDB-lite"/>
    </source>
</evidence>
<gene>
    <name evidence="6" type="ORF">DM02DRAFT_726811</name>
</gene>
<dbReference type="Pfam" id="PF07993">
    <property type="entry name" value="NAD_binding_4"/>
    <property type="match status" value="1"/>
</dbReference>
<feature type="domain" description="AMP-dependent synthetase/ligase" evidence="4">
    <location>
        <begin position="97"/>
        <end position="379"/>
    </location>
</feature>
<feature type="domain" description="Thioester reductase (TE)" evidence="5">
    <location>
        <begin position="708"/>
        <end position="954"/>
    </location>
</feature>
<dbReference type="AlphaFoldDB" id="A0A2V1DXH1"/>